<name>A0A1B1K5S2_RHOOP</name>
<organism evidence="5 6">
    <name type="scientific">Rhodococcus opacus</name>
    <name type="common">Nocardia opaca</name>
    <dbReference type="NCBI Taxonomy" id="37919"/>
    <lineage>
        <taxon>Bacteria</taxon>
        <taxon>Bacillati</taxon>
        <taxon>Actinomycetota</taxon>
        <taxon>Actinomycetes</taxon>
        <taxon>Mycobacteriales</taxon>
        <taxon>Nocardiaceae</taxon>
        <taxon>Rhodococcus</taxon>
    </lineage>
</organism>
<dbReference type="Gene3D" id="3.40.50.720">
    <property type="entry name" value="NAD(P)-binding Rossmann-like Domain"/>
    <property type="match status" value="1"/>
</dbReference>
<dbReference type="Gene3D" id="3.30.1490.20">
    <property type="entry name" value="ATP-grasp fold, A domain"/>
    <property type="match status" value="1"/>
</dbReference>
<dbReference type="RefSeq" id="WP_065490828.1">
    <property type="nucleotide sequence ID" value="NZ_CP009111.1"/>
</dbReference>
<dbReference type="PANTHER" id="PTHR43334">
    <property type="entry name" value="ACETATE--COA LIGASE [ADP-FORMING]"/>
    <property type="match status" value="1"/>
</dbReference>
<dbReference type="GO" id="GO:0016874">
    <property type="term" value="F:ligase activity"/>
    <property type="evidence" value="ECO:0007669"/>
    <property type="project" value="UniProtKB-KW"/>
</dbReference>
<dbReference type="InterPro" id="IPR036291">
    <property type="entry name" value="NAD(P)-bd_dom_sf"/>
</dbReference>
<proteinExistence type="predicted"/>
<dbReference type="InterPro" id="IPR013815">
    <property type="entry name" value="ATP_grasp_subdomain_1"/>
</dbReference>
<sequence length="715" mass="73277">MQKQSDTAIARPLLAPKSVAIVGASDDPTKTTARPQQFLAQAGYEGQAYFVNPRRETVQGVKAWPSLSSLPEVPEHVYIMTGAEAAIEAVRECARLGVAVATVLSSGFAEEGSEGQEREDRLRAAAAEGIVRVVGPSSLGVVNPRNGVMLTGNAAFGEPDIPKGGIFVASQSGSVIGSLVSRARGRGIGFAGLVSTGGEADLSLGSICEATLDDPGVTSYALFLESLRHSEDLASFAHAAQKAGKPVAVYKLGRSEEAAALSVSHTGALAGEDSESEAFFRACGFARVSNFESLVEAPALLKRVGTADQPRTPRIGVVTTTGGGAAIMVDQLAIRGMTIACPSEQLVADMNAAGAPIPHSLIADLGLAGARHDVVTTALQLLQDSGEFDLIVFVIGSSARLNPELAVQAISESGGHEVPVVAFALPEAPEAAELLNRSGVPAFRTPESCADVVAAAFTRVSATIGEGARFAVDAAANTEVLDEKVSADLLTRQGVAFAPSVAVSVDELDSDLELPFAYPVVVKVLSDKVPHKSDAGGVVLGVTDDEGVRRAAREIVANVAGYDPGVVVDRVLVQKMAPKGLADALVGYRVSPDVGPMVVLSTGGVLAEIFADSAVRLAPVDAATAREMIDEVKGLSVVTGYRGLPEGDVAALTETIVGLSRLAIDDPDVLEAEVNPLSIGAAGTGVVALDALVRRIPVAAGASAATESVAVPARS</sequence>
<accession>A0A1B1K5S2</accession>
<dbReference type="InterPro" id="IPR003781">
    <property type="entry name" value="CoA-bd"/>
</dbReference>
<dbReference type="PATRIC" id="fig|37919.13.peg.3353"/>
<keyword evidence="1 5" id="KW-0436">Ligase</keyword>
<dbReference type="SUPFAM" id="SSF51735">
    <property type="entry name" value="NAD(P)-binding Rossmann-fold domains"/>
    <property type="match status" value="1"/>
</dbReference>
<dbReference type="GO" id="GO:0005524">
    <property type="term" value="F:ATP binding"/>
    <property type="evidence" value="ECO:0007669"/>
    <property type="project" value="UniProtKB-KW"/>
</dbReference>
<evidence type="ECO:0000256" key="1">
    <source>
        <dbReference type="ARBA" id="ARBA00022598"/>
    </source>
</evidence>
<dbReference type="Pfam" id="PF13607">
    <property type="entry name" value="Succ_CoA_lig"/>
    <property type="match status" value="1"/>
</dbReference>
<gene>
    <name evidence="5" type="ORF">R1CP_16240</name>
</gene>
<evidence type="ECO:0000256" key="3">
    <source>
        <dbReference type="ARBA" id="ARBA00022840"/>
    </source>
</evidence>
<evidence type="ECO:0000259" key="4">
    <source>
        <dbReference type="SMART" id="SM00881"/>
    </source>
</evidence>
<dbReference type="InterPro" id="IPR016102">
    <property type="entry name" value="Succinyl-CoA_synth-like"/>
</dbReference>
<reference evidence="5 6" key="1">
    <citation type="submission" date="2014-07" db="EMBL/GenBank/DDBJ databases">
        <authorList>
            <person name="Zhang J.E."/>
            <person name="Yang H."/>
            <person name="Guo J."/>
            <person name="Deng Z."/>
            <person name="Luo H."/>
            <person name="Luo M."/>
            <person name="Zhao B."/>
        </authorList>
    </citation>
    <scope>NUCLEOTIDE SEQUENCE [LARGE SCALE GENOMIC DNA]</scope>
    <source>
        <strain evidence="5 6">1CP</strain>
    </source>
</reference>
<dbReference type="SMART" id="SM00881">
    <property type="entry name" value="CoA_binding"/>
    <property type="match status" value="1"/>
</dbReference>
<evidence type="ECO:0000313" key="5">
    <source>
        <dbReference type="EMBL" id="ANS27936.1"/>
    </source>
</evidence>
<keyword evidence="2" id="KW-0547">Nucleotide-binding</keyword>
<dbReference type="AlphaFoldDB" id="A0A1B1K5S2"/>
<dbReference type="Proteomes" id="UP000186108">
    <property type="component" value="Chromosome"/>
</dbReference>
<dbReference type="SUPFAM" id="SSF56059">
    <property type="entry name" value="Glutathione synthetase ATP-binding domain-like"/>
    <property type="match status" value="1"/>
</dbReference>
<protein>
    <submittedName>
        <fullName evidence="5">6-carboxyhexanoate-CoA ligase</fullName>
    </submittedName>
</protein>
<evidence type="ECO:0000313" key="6">
    <source>
        <dbReference type="Proteomes" id="UP000186108"/>
    </source>
</evidence>
<dbReference type="InterPro" id="IPR051538">
    <property type="entry name" value="Acyl-CoA_Synth/Transferase"/>
</dbReference>
<dbReference type="Pfam" id="PF13549">
    <property type="entry name" value="ATP-grasp_5"/>
    <property type="match status" value="1"/>
</dbReference>
<dbReference type="Gene3D" id="3.30.470.20">
    <property type="entry name" value="ATP-grasp fold, B domain"/>
    <property type="match status" value="1"/>
</dbReference>
<feature type="domain" description="CoA-binding" evidence="4">
    <location>
        <begin position="13"/>
        <end position="108"/>
    </location>
</feature>
<keyword evidence="3" id="KW-0067">ATP-binding</keyword>
<dbReference type="SUPFAM" id="SSF52210">
    <property type="entry name" value="Succinyl-CoA synthetase domains"/>
    <property type="match status" value="2"/>
</dbReference>
<dbReference type="Pfam" id="PF13380">
    <property type="entry name" value="CoA_binding_2"/>
    <property type="match status" value="1"/>
</dbReference>
<evidence type="ECO:0000256" key="2">
    <source>
        <dbReference type="ARBA" id="ARBA00022741"/>
    </source>
</evidence>
<dbReference type="PANTHER" id="PTHR43334:SF1">
    <property type="entry name" value="3-HYDROXYPROPIONATE--COA LIGASE [ADP-FORMING]"/>
    <property type="match status" value="1"/>
</dbReference>
<dbReference type="EMBL" id="CP009111">
    <property type="protein sequence ID" value="ANS27936.1"/>
    <property type="molecule type" value="Genomic_DNA"/>
</dbReference>
<dbReference type="InterPro" id="IPR032875">
    <property type="entry name" value="Succ_CoA_lig_flav_dom"/>
</dbReference>
<dbReference type="Gene3D" id="3.40.50.261">
    <property type="entry name" value="Succinyl-CoA synthetase domains"/>
    <property type="match status" value="2"/>
</dbReference>